<sequence>MGSSKSLFYAVQVKDEWEKDTKKVLEKGEIDGLPTKPTPFFNYESWYYSLVLMGALPYLYRQMPPQHASHTKTTLPFPPLLVLVTDHLSPYNPKKRGLNSTNIPSHPFLFKFIEFWKLECDRNSHEIGLVDDGRRMRTVLSDVRVYRHQSS</sequence>
<organism evidence="1 2">
    <name type="scientific">Gossypium barbadense</name>
    <name type="common">Sea Island cotton</name>
    <name type="synonym">Hibiscus barbadensis</name>
    <dbReference type="NCBI Taxonomy" id="3634"/>
    <lineage>
        <taxon>Eukaryota</taxon>
        <taxon>Viridiplantae</taxon>
        <taxon>Streptophyta</taxon>
        <taxon>Embryophyta</taxon>
        <taxon>Tracheophyta</taxon>
        <taxon>Spermatophyta</taxon>
        <taxon>Magnoliopsida</taxon>
        <taxon>eudicotyledons</taxon>
        <taxon>Gunneridae</taxon>
        <taxon>Pentapetalae</taxon>
        <taxon>rosids</taxon>
        <taxon>malvids</taxon>
        <taxon>Malvales</taxon>
        <taxon>Malvaceae</taxon>
        <taxon>Malvoideae</taxon>
        <taxon>Gossypium</taxon>
    </lineage>
</organism>
<proteinExistence type="predicted"/>
<evidence type="ECO:0000313" key="2">
    <source>
        <dbReference type="Proteomes" id="UP000239757"/>
    </source>
</evidence>
<gene>
    <name evidence="1" type="ORF">GOBAR_AA36844</name>
</gene>
<dbReference type="Proteomes" id="UP000239757">
    <property type="component" value="Unassembled WGS sequence"/>
</dbReference>
<protein>
    <submittedName>
        <fullName evidence="1">Uncharacterized protein</fullName>
    </submittedName>
</protein>
<dbReference type="AlphaFoldDB" id="A0A2P5VYE5"/>
<accession>A0A2P5VYE5</accession>
<reference evidence="1 2" key="1">
    <citation type="submission" date="2015-01" db="EMBL/GenBank/DDBJ databases">
        <title>Genome of allotetraploid Gossypium barbadense reveals genomic plasticity and fiber elongation in cotton evolution.</title>
        <authorList>
            <person name="Chen X."/>
            <person name="Liu X."/>
            <person name="Zhao B."/>
            <person name="Zheng H."/>
            <person name="Hu Y."/>
            <person name="Lu G."/>
            <person name="Yang C."/>
            <person name="Chen J."/>
            <person name="Shan C."/>
            <person name="Zhang L."/>
            <person name="Zhou Y."/>
            <person name="Wang L."/>
            <person name="Guo W."/>
            <person name="Bai Y."/>
            <person name="Ruan J."/>
            <person name="Shangguan X."/>
            <person name="Mao Y."/>
            <person name="Jiang J."/>
            <person name="Zhu Y."/>
            <person name="Lei J."/>
            <person name="Kang H."/>
            <person name="Chen S."/>
            <person name="He X."/>
            <person name="Wang R."/>
            <person name="Wang Y."/>
            <person name="Chen J."/>
            <person name="Wang L."/>
            <person name="Yu S."/>
            <person name="Wang B."/>
            <person name="Wei J."/>
            <person name="Song S."/>
            <person name="Lu X."/>
            <person name="Gao Z."/>
            <person name="Gu W."/>
            <person name="Deng X."/>
            <person name="Ma D."/>
            <person name="Wang S."/>
            <person name="Liang W."/>
            <person name="Fang L."/>
            <person name="Cai C."/>
            <person name="Zhu X."/>
            <person name="Zhou B."/>
            <person name="Zhang Y."/>
            <person name="Chen Z."/>
            <person name="Xu S."/>
            <person name="Zhu R."/>
            <person name="Wang S."/>
            <person name="Zhang T."/>
            <person name="Zhao G."/>
        </authorList>
    </citation>
    <scope>NUCLEOTIDE SEQUENCE [LARGE SCALE GENOMIC DNA]</scope>
    <source>
        <strain evidence="2">cv. Xinhai21</strain>
        <tissue evidence="1">Leaf</tissue>
    </source>
</reference>
<name>A0A2P5VYE5_GOSBA</name>
<dbReference type="EMBL" id="KZ670128">
    <property type="protein sequence ID" value="PPR83868.1"/>
    <property type="molecule type" value="Genomic_DNA"/>
</dbReference>
<evidence type="ECO:0000313" key="1">
    <source>
        <dbReference type="EMBL" id="PPR83868.1"/>
    </source>
</evidence>